<dbReference type="EMBL" id="SSTE01011134">
    <property type="protein sequence ID" value="KAA0051702.1"/>
    <property type="molecule type" value="Genomic_DNA"/>
</dbReference>
<dbReference type="Proteomes" id="UP000321393">
    <property type="component" value="Unassembled WGS sequence"/>
</dbReference>
<accession>A0A5A7U7H7</accession>
<dbReference type="EMBL" id="SSTD01000103">
    <property type="protein sequence ID" value="TYK31608.1"/>
    <property type="molecule type" value="Genomic_DNA"/>
</dbReference>
<evidence type="ECO:0000313" key="2">
    <source>
        <dbReference type="EMBL" id="TYK31608.1"/>
    </source>
</evidence>
<evidence type="ECO:0000313" key="1">
    <source>
        <dbReference type="EMBL" id="KAA0051702.1"/>
    </source>
</evidence>
<organism evidence="1 3">
    <name type="scientific">Cucumis melo var. makuwa</name>
    <name type="common">Oriental melon</name>
    <dbReference type="NCBI Taxonomy" id="1194695"/>
    <lineage>
        <taxon>Eukaryota</taxon>
        <taxon>Viridiplantae</taxon>
        <taxon>Streptophyta</taxon>
        <taxon>Embryophyta</taxon>
        <taxon>Tracheophyta</taxon>
        <taxon>Spermatophyta</taxon>
        <taxon>Magnoliopsida</taxon>
        <taxon>eudicotyledons</taxon>
        <taxon>Gunneridae</taxon>
        <taxon>Pentapetalae</taxon>
        <taxon>rosids</taxon>
        <taxon>fabids</taxon>
        <taxon>Cucurbitales</taxon>
        <taxon>Cucurbitaceae</taxon>
        <taxon>Benincaseae</taxon>
        <taxon>Cucumis</taxon>
    </lineage>
</organism>
<evidence type="ECO:0000313" key="3">
    <source>
        <dbReference type="Proteomes" id="UP000321393"/>
    </source>
</evidence>
<protein>
    <submittedName>
        <fullName evidence="1">Uncharacterized protein</fullName>
    </submittedName>
</protein>
<gene>
    <name evidence="2" type="ORF">E5676_scaffold2376G00100</name>
    <name evidence="1" type="ORF">E6C27_scaffold60G00870</name>
</gene>
<dbReference type="AlphaFoldDB" id="A0A5A7U7H7"/>
<name>A0A5A7U7H7_CUCMM</name>
<comment type="caution">
    <text evidence="1">The sequence shown here is derived from an EMBL/GenBank/DDBJ whole genome shotgun (WGS) entry which is preliminary data.</text>
</comment>
<proteinExistence type="predicted"/>
<evidence type="ECO:0000313" key="4">
    <source>
        <dbReference type="Proteomes" id="UP000321947"/>
    </source>
</evidence>
<reference evidence="3 4" key="1">
    <citation type="submission" date="2019-08" db="EMBL/GenBank/DDBJ databases">
        <title>Draft genome sequences of two oriental melons (Cucumis melo L. var makuwa).</title>
        <authorList>
            <person name="Kwon S.-Y."/>
        </authorList>
    </citation>
    <scope>NUCLEOTIDE SEQUENCE [LARGE SCALE GENOMIC DNA]</scope>
    <source>
        <strain evidence="4">cv. Chang Bougi</strain>
        <strain evidence="3">cv. SW 3</strain>
        <tissue evidence="1">Leaf</tissue>
    </source>
</reference>
<sequence>MVLRPPNPVDIHEQQLRHFKFDDRHIAPVHPEEVKVDSKLQNFLRRSPSLYEEFQKGTHPVDVECIEICDERVILV</sequence>
<dbReference type="Proteomes" id="UP000321947">
    <property type="component" value="Unassembled WGS sequence"/>
</dbReference>